<keyword evidence="1" id="KW-0812">Transmembrane</keyword>
<evidence type="ECO:0000256" key="1">
    <source>
        <dbReference type="SAM" id="Phobius"/>
    </source>
</evidence>
<protein>
    <submittedName>
        <fullName evidence="2">Uncharacterized protein</fullName>
    </submittedName>
</protein>
<sequence length="119" mass="13316">MTNANIFIINATTKIVSYVVAGLPIVLYAEKVKLDWPMCALGQLPMNDIDRLVKFMREEAANATDERESWFTATGDALERESCNGNALRENGIMRGALEEIVKKARKALTLVLDRQTQD</sequence>
<evidence type="ECO:0000313" key="2">
    <source>
        <dbReference type="EMBL" id="KKK61652.1"/>
    </source>
</evidence>
<dbReference type="EMBL" id="LAZR01062374">
    <property type="protein sequence ID" value="KKK61652.1"/>
    <property type="molecule type" value="Genomic_DNA"/>
</dbReference>
<accession>A0A0F8WXS0</accession>
<dbReference type="AlphaFoldDB" id="A0A0F8WXS0"/>
<organism evidence="2">
    <name type="scientific">marine sediment metagenome</name>
    <dbReference type="NCBI Taxonomy" id="412755"/>
    <lineage>
        <taxon>unclassified sequences</taxon>
        <taxon>metagenomes</taxon>
        <taxon>ecological metagenomes</taxon>
    </lineage>
</organism>
<comment type="caution">
    <text evidence="2">The sequence shown here is derived from an EMBL/GenBank/DDBJ whole genome shotgun (WGS) entry which is preliminary data.</text>
</comment>
<keyword evidence="1" id="KW-1133">Transmembrane helix</keyword>
<feature type="transmembrane region" description="Helical" evidence="1">
    <location>
        <begin position="6"/>
        <end position="28"/>
    </location>
</feature>
<proteinExistence type="predicted"/>
<reference evidence="2" key="1">
    <citation type="journal article" date="2015" name="Nature">
        <title>Complex archaea that bridge the gap between prokaryotes and eukaryotes.</title>
        <authorList>
            <person name="Spang A."/>
            <person name="Saw J.H."/>
            <person name="Jorgensen S.L."/>
            <person name="Zaremba-Niedzwiedzka K."/>
            <person name="Martijn J."/>
            <person name="Lind A.E."/>
            <person name="van Eijk R."/>
            <person name="Schleper C."/>
            <person name="Guy L."/>
            <person name="Ettema T.J."/>
        </authorList>
    </citation>
    <scope>NUCLEOTIDE SEQUENCE</scope>
</reference>
<name>A0A0F8WXS0_9ZZZZ</name>
<gene>
    <name evidence="2" type="ORF">LCGC14_3012170</name>
</gene>
<keyword evidence="1" id="KW-0472">Membrane</keyword>